<accession>A0A1C7MB22</accession>
<evidence type="ECO:0000313" key="1">
    <source>
        <dbReference type="EMBL" id="OBZ74113.1"/>
    </source>
</evidence>
<proteinExistence type="predicted"/>
<dbReference type="OMA" id="WISIWIM"/>
<dbReference type="Proteomes" id="UP000092993">
    <property type="component" value="Unassembled WGS sequence"/>
</dbReference>
<dbReference type="EMBL" id="LUGG01000006">
    <property type="protein sequence ID" value="OBZ74113.1"/>
    <property type="molecule type" value="Genomic_DNA"/>
</dbReference>
<evidence type="ECO:0000313" key="2">
    <source>
        <dbReference type="Proteomes" id="UP000092993"/>
    </source>
</evidence>
<comment type="caution">
    <text evidence="1">The sequence shown here is derived from an EMBL/GenBank/DDBJ whole genome shotgun (WGS) entry which is preliminary data.</text>
</comment>
<dbReference type="OrthoDB" id="2800295at2759"/>
<gene>
    <name evidence="1" type="ORF">A0H81_06467</name>
</gene>
<name>A0A1C7MB22_GRIFR</name>
<organism evidence="1 2">
    <name type="scientific">Grifola frondosa</name>
    <name type="common">Maitake</name>
    <name type="synonym">Polyporus frondosus</name>
    <dbReference type="NCBI Taxonomy" id="5627"/>
    <lineage>
        <taxon>Eukaryota</taxon>
        <taxon>Fungi</taxon>
        <taxon>Dikarya</taxon>
        <taxon>Basidiomycota</taxon>
        <taxon>Agaricomycotina</taxon>
        <taxon>Agaricomycetes</taxon>
        <taxon>Polyporales</taxon>
        <taxon>Grifolaceae</taxon>
        <taxon>Grifola</taxon>
    </lineage>
</organism>
<sequence length="132" mass="15225">MSALTGTVGTLRKAETVSMEAVEEDQSEEIEALMSTFDIEDRQSIDLDYLRAPPESAKQQKVDYARFSENLKKASENVVLIGTHEEYNRLWRQFKEFTARLGYVKQPDDIETYGKNVPAAFPQWISIWIMDK</sequence>
<keyword evidence="2" id="KW-1185">Reference proteome</keyword>
<reference evidence="1 2" key="1">
    <citation type="submission" date="2016-03" db="EMBL/GenBank/DDBJ databases">
        <title>Whole genome sequencing of Grifola frondosa 9006-11.</title>
        <authorList>
            <person name="Min B."/>
            <person name="Park H."/>
            <person name="Kim J.-G."/>
            <person name="Cho H."/>
            <person name="Oh Y.-L."/>
            <person name="Kong W.-S."/>
            <person name="Choi I.-G."/>
        </authorList>
    </citation>
    <scope>NUCLEOTIDE SEQUENCE [LARGE SCALE GENOMIC DNA]</scope>
    <source>
        <strain evidence="1 2">9006-11</strain>
    </source>
</reference>
<dbReference type="AlphaFoldDB" id="A0A1C7MB22"/>
<protein>
    <submittedName>
        <fullName evidence="1">Uncharacterized protein</fullName>
    </submittedName>
</protein>